<dbReference type="InterPro" id="IPR036259">
    <property type="entry name" value="MFS_trans_sf"/>
</dbReference>
<feature type="transmembrane region" description="Helical" evidence="6">
    <location>
        <begin position="354"/>
        <end position="377"/>
    </location>
</feature>
<protein>
    <submittedName>
        <fullName evidence="7">Amino acid permease</fullName>
    </submittedName>
</protein>
<feature type="transmembrane region" description="Helical" evidence="6">
    <location>
        <begin position="195"/>
        <end position="214"/>
    </location>
</feature>
<dbReference type="PANTHER" id="PTHR42770:SF16">
    <property type="entry name" value="AMINO ACID PERMEASE"/>
    <property type="match status" value="1"/>
</dbReference>
<keyword evidence="4 6" id="KW-1133">Transmembrane helix</keyword>
<feature type="transmembrane region" description="Helical" evidence="6">
    <location>
        <begin position="82"/>
        <end position="103"/>
    </location>
</feature>
<feature type="transmembrane region" description="Helical" evidence="6">
    <location>
        <begin position="147"/>
        <end position="175"/>
    </location>
</feature>
<gene>
    <name evidence="7" type="ORF">F5544_43105</name>
</gene>
<feature type="transmembrane region" description="Helical" evidence="6">
    <location>
        <begin position="305"/>
        <end position="325"/>
    </location>
</feature>
<sequence>MIRPDRCGPSKDRNAKVVATVILFAAGGNAVSSPGNIPERTIPHKVDTAEDEEWRMDQMTRPTEASGDSGAQDVSRLKPNAVGLLGVVFMAVATAAPITAMTGNVPFMVNAGSGIGTPAAFLIAMVVLAIFAVGFTAMSKHITATGAFYGFISFGLGRSAGLAAGLLASFAYMVFEPSLVGIFSSFATNTVTDQLGVHVPWWVFAVIMLAINALGTWFGVDVAEKLLVVLLGTEVTVLAIMAVSVALHGGGPDGFSLAPVNPVNAFHGASAGLGLFFAFWSWVGFESTAMYGEESRDPKRIIPRATMIAVLGVGVFYVFVSWMAISGNGQGDSLSLAASANPMNVFFNPTERYVGHWAVMIMQWLMITGSLACGMAFHNCAARYLYALGREGVLPSLQRTIGRTHPKHGSPHIAGVVQTVCAAALVLAFGLAGKDPYTGIYTLLAILGTMAILVVQAVCSFAVLAYFRSNHPESRHWFRTLVAPLFGGIAMLGVVCLLIFNMDTAAGDEAGSLILKASPWLVAAVAIAGFAYAQYLKLRDPSRYALLGRTVLEETHER</sequence>
<dbReference type="AlphaFoldDB" id="A0A6G9YSY8"/>
<proteinExistence type="predicted"/>
<evidence type="ECO:0000313" key="7">
    <source>
        <dbReference type="EMBL" id="QIS16429.1"/>
    </source>
</evidence>
<dbReference type="KEGG" id="nah:F5544_43105"/>
<dbReference type="Gene3D" id="1.20.1740.10">
    <property type="entry name" value="Amino acid/polyamine transporter I"/>
    <property type="match status" value="1"/>
</dbReference>
<dbReference type="GO" id="GO:0022857">
    <property type="term" value="F:transmembrane transporter activity"/>
    <property type="evidence" value="ECO:0007669"/>
    <property type="project" value="InterPro"/>
</dbReference>
<keyword evidence="2" id="KW-1003">Cell membrane</keyword>
<evidence type="ECO:0000256" key="2">
    <source>
        <dbReference type="ARBA" id="ARBA00022475"/>
    </source>
</evidence>
<evidence type="ECO:0000256" key="6">
    <source>
        <dbReference type="SAM" id="Phobius"/>
    </source>
</evidence>
<dbReference type="GO" id="GO:0005886">
    <property type="term" value="C:plasma membrane"/>
    <property type="evidence" value="ECO:0007669"/>
    <property type="project" value="UniProtKB-SubCell"/>
</dbReference>
<evidence type="ECO:0000256" key="1">
    <source>
        <dbReference type="ARBA" id="ARBA00004651"/>
    </source>
</evidence>
<organism evidence="7 8">
    <name type="scientific">Nocardia arthritidis</name>
    <dbReference type="NCBI Taxonomy" id="228602"/>
    <lineage>
        <taxon>Bacteria</taxon>
        <taxon>Bacillati</taxon>
        <taxon>Actinomycetota</taxon>
        <taxon>Actinomycetes</taxon>
        <taxon>Mycobacteriales</taxon>
        <taxon>Nocardiaceae</taxon>
        <taxon>Nocardia</taxon>
    </lineage>
</organism>
<feature type="transmembrane region" description="Helical" evidence="6">
    <location>
        <begin position="115"/>
        <end position="135"/>
    </location>
</feature>
<feature type="transmembrane region" description="Helical" evidence="6">
    <location>
        <begin position="413"/>
        <end position="433"/>
    </location>
</feature>
<keyword evidence="8" id="KW-1185">Reference proteome</keyword>
<name>A0A6G9YSY8_9NOCA</name>
<dbReference type="EMBL" id="CP046172">
    <property type="protein sequence ID" value="QIS16429.1"/>
    <property type="molecule type" value="Genomic_DNA"/>
</dbReference>
<comment type="subcellular location">
    <subcellularLocation>
        <location evidence="1">Cell membrane</location>
        <topology evidence="1">Multi-pass membrane protein</topology>
    </subcellularLocation>
</comment>
<evidence type="ECO:0000256" key="4">
    <source>
        <dbReference type="ARBA" id="ARBA00022989"/>
    </source>
</evidence>
<keyword evidence="5 6" id="KW-0472">Membrane</keyword>
<dbReference type="Pfam" id="PF13520">
    <property type="entry name" value="AA_permease_2"/>
    <property type="match status" value="1"/>
</dbReference>
<dbReference type="PANTHER" id="PTHR42770">
    <property type="entry name" value="AMINO ACID TRANSPORTER-RELATED"/>
    <property type="match status" value="1"/>
</dbReference>
<reference evidence="7 8" key="1">
    <citation type="journal article" date="2019" name="ACS Chem. Biol.">
        <title>Identification and Mobilization of a Cryptic Antibiotic Biosynthesis Gene Locus from a Human-Pathogenic Nocardia Isolate.</title>
        <authorList>
            <person name="Herisse M."/>
            <person name="Ishida K."/>
            <person name="Porter J.L."/>
            <person name="Howden B."/>
            <person name="Hertweck C."/>
            <person name="Stinear T.P."/>
            <person name="Pidot S.J."/>
        </authorList>
    </citation>
    <scope>NUCLEOTIDE SEQUENCE [LARGE SCALE GENOMIC DNA]</scope>
    <source>
        <strain evidence="7 8">AUSMDU00012717</strain>
    </source>
</reference>
<evidence type="ECO:0000256" key="5">
    <source>
        <dbReference type="ARBA" id="ARBA00023136"/>
    </source>
</evidence>
<feature type="transmembrane region" description="Helical" evidence="6">
    <location>
        <begin position="520"/>
        <end position="538"/>
    </location>
</feature>
<evidence type="ECO:0000256" key="3">
    <source>
        <dbReference type="ARBA" id="ARBA00022692"/>
    </source>
</evidence>
<feature type="transmembrane region" description="Helical" evidence="6">
    <location>
        <begin position="478"/>
        <end position="500"/>
    </location>
</feature>
<accession>A0A6G9YSY8</accession>
<dbReference type="SUPFAM" id="SSF103473">
    <property type="entry name" value="MFS general substrate transporter"/>
    <property type="match status" value="1"/>
</dbReference>
<dbReference type="InterPro" id="IPR050367">
    <property type="entry name" value="APC_superfamily"/>
</dbReference>
<keyword evidence="3 6" id="KW-0812">Transmembrane</keyword>
<dbReference type="InterPro" id="IPR002293">
    <property type="entry name" value="AA/rel_permease1"/>
</dbReference>
<feature type="transmembrane region" description="Helical" evidence="6">
    <location>
        <begin position="266"/>
        <end position="285"/>
    </location>
</feature>
<feature type="transmembrane region" description="Helical" evidence="6">
    <location>
        <begin position="439"/>
        <end position="466"/>
    </location>
</feature>
<dbReference type="PIRSF" id="PIRSF006060">
    <property type="entry name" value="AA_transporter"/>
    <property type="match status" value="1"/>
</dbReference>
<evidence type="ECO:0000313" key="8">
    <source>
        <dbReference type="Proteomes" id="UP000503540"/>
    </source>
</evidence>
<feature type="transmembrane region" description="Helical" evidence="6">
    <location>
        <begin position="226"/>
        <end position="246"/>
    </location>
</feature>
<dbReference type="Proteomes" id="UP000503540">
    <property type="component" value="Chromosome"/>
</dbReference>